<name>A0A7T8JYF5_CALRO</name>
<dbReference type="OrthoDB" id="6344893at2759"/>
<protein>
    <submittedName>
        <fullName evidence="7">Zinc finger protein 184like</fullName>
    </submittedName>
</protein>
<dbReference type="Gene3D" id="3.30.160.60">
    <property type="entry name" value="Classic Zinc Finger"/>
    <property type="match status" value="4"/>
</dbReference>
<accession>A0A7T8JYF5</accession>
<reference evidence="8" key="1">
    <citation type="submission" date="2021-01" db="EMBL/GenBank/DDBJ databases">
        <title>Caligus Genome Assembly.</title>
        <authorList>
            <person name="Gallardo-Escarate C."/>
        </authorList>
    </citation>
    <scope>NUCLEOTIDE SEQUENCE [LARGE SCALE GENOMIC DNA]</scope>
</reference>
<sequence length="355" mass="40362">VHSSGDRPPFRCHFCLDSYNNENTAHRHVVERHGITNTPWHISQPGLSSMLDPYGRIPLLNGGFQCGDCGLCCSTQTQILAHRVFSHTMITDIGCNYCIETFPCRTKQRVHVLMLHGGYRYKCPECGASYEKPDDFSRHVQSEHFSESKLTDKKKEGLSCQLCHHRVRGPLMLSKHMQSIHGLKQEVNCGKCGELFESYSDLSAHNRLLHNNKSAPCQFCGKLFESRPSLEVHISVVHEGKPQPKEFLCETCSRTFSSRQLLQTHSRCHSSDKKITCKICGKAFNHTKAAHSSNDISLISYDCKFCGKSFKDKSNLKNHAISMWELRKRIYSKGFDEVSLELLSKVKGYYTDVLN</sequence>
<dbReference type="GO" id="GO:0005634">
    <property type="term" value="C:nucleus"/>
    <property type="evidence" value="ECO:0007669"/>
    <property type="project" value="TreeGrafter"/>
</dbReference>
<dbReference type="InterPro" id="IPR013087">
    <property type="entry name" value="Znf_C2H2_type"/>
</dbReference>
<evidence type="ECO:0000256" key="2">
    <source>
        <dbReference type="ARBA" id="ARBA00022737"/>
    </source>
</evidence>
<dbReference type="GO" id="GO:0000977">
    <property type="term" value="F:RNA polymerase II transcription regulatory region sequence-specific DNA binding"/>
    <property type="evidence" value="ECO:0007669"/>
    <property type="project" value="TreeGrafter"/>
</dbReference>
<keyword evidence="8" id="KW-1185">Reference proteome</keyword>
<feature type="domain" description="C2H2-type" evidence="6">
    <location>
        <begin position="121"/>
        <end position="149"/>
    </location>
</feature>
<dbReference type="Pfam" id="PF00096">
    <property type="entry name" value="zf-C2H2"/>
    <property type="match status" value="2"/>
</dbReference>
<keyword evidence="1" id="KW-0479">Metal-binding</keyword>
<proteinExistence type="predicted"/>
<dbReference type="PROSITE" id="PS00028">
    <property type="entry name" value="ZINC_FINGER_C2H2_1"/>
    <property type="match status" value="6"/>
</dbReference>
<feature type="non-terminal residue" evidence="7">
    <location>
        <position position="355"/>
    </location>
</feature>
<evidence type="ECO:0000256" key="5">
    <source>
        <dbReference type="PROSITE-ProRule" id="PRU00042"/>
    </source>
</evidence>
<keyword evidence="4" id="KW-0862">Zinc</keyword>
<keyword evidence="2" id="KW-0677">Repeat</keyword>
<dbReference type="SMART" id="SM00355">
    <property type="entry name" value="ZnF_C2H2"/>
    <property type="match status" value="10"/>
</dbReference>
<dbReference type="PANTHER" id="PTHR24409:SF295">
    <property type="entry name" value="AZ2-RELATED"/>
    <property type="match status" value="1"/>
</dbReference>
<organism evidence="7 8">
    <name type="scientific">Caligus rogercresseyi</name>
    <name type="common">Sea louse</name>
    <dbReference type="NCBI Taxonomy" id="217165"/>
    <lineage>
        <taxon>Eukaryota</taxon>
        <taxon>Metazoa</taxon>
        <taxon>Ecdysozoa</taxon>
        <taxon>Arthropoda</taxon>
        <taxon>Crustacea</taxon>
        <taxon>Multicrustacea</taxon>
        <taxon>Hexanauplia</taxon>
        <taxon>Copepoda</taxon>
        <taxon>Siphonostomatoida</taxon>
        <taxon>Caligidae</taxon>
        <taxon>Caligus</taxon>
    </lineage>
</organism>
<keyword evidence="3 5" id="KW-0863">Zinc-finger</keyword>
<feature type="domain" description="C2H2-type" evidence="6">
    <location>
        <begin position="187"/>
        <end position="215"/>
    </location>
</feature>
<feature type="domain" description="C2H2-type" evidence="6">
    <location>
        <begin position="301"/>
        <end position="319"/>
    </location>
</feature>
<evidence type="ECO:0000256" key="1">
    <source>
        <dbReference type="ARBA" id="ARBA00022723"/>
    </source>
</evidence>
<dbReference type="PANTHER" id="PTHR24409">
    <property type="entry name" value="ZINC FINGER PROTEIN 142"/>
    <property type="match status" value="1"/>
</dbReference>
<dbReference type="AlphaFoldDB" id="A0A7T8JYF5"/>
<dbReference type="GO" id="GO:0000981">
    <property type="term" value="F:DNA-binding transcription factor activity, RNA polymerase II-specific"/>
    <property type="evidence" value="ECO:0007669"/>
    <property type="project" value="TreeGrafter"/>
</dbReference>
<dbReference type="SUPFAM" id="SSF57667">
    <property type="entry name" value="beta-beta-alpha zinc fingers"/>
    <property type="match status" value="4"/>
</dbReference>
<evidence type="ECO:0000256" key="4">
    <source>
        <dbReference type="ARBA" id="ARBA00022833"/>
    </source>
</evidence>
<gene>
    <name evidence="7" type="ORF">FKW44_019468</name>
</gene>
<dbReference type="Pfam" id="PF13912">
    <property type="entry name" value="zf-C2H2_6"/>
    <property type="match status" value="1"/>
</dbReference>
<evidence type="ECO:0000313" key="8">
    <source>
        <dbReference type="Proteomes" id="UP000595437"/>
    </source>
</evidence>
<feature type="domain" description="C2H2-type" evidence="6">
    <location>
        <begin position="215"/>
        <end position="243"/>
    </location>
</feature>
<feature type="domain" description="C2H2-type" evidence="6">
    <location>
        <begin position="247"/>
        <end position="274"/>
    </location>
</feature>
<evidence type="ECO:0000256" key="3">
    <source>
        <dbReference type="ARBA" id="ARBA00022771"/>
    </source>
</evidence>
<feature type="non-terminal residue" evidence="7">
    <location>
        <position position="1"/>
    </location>
</feature>
<dbReference type="PROSITE" id="PS50157">
    <property type="entry name" value="ZINC_FINGER_C2H2_2"/>
    <property type="match status" value="5"/>
</dbReference>
<evidence type="ECO:0000259" key="6">
    <source>
        <dbReference type="PROSITE" id="PS50157"/>
    </source>
</evidence>
<evidence type="ECO:0000313" key="7">
    <source>
        <dbReference type="EMBL" id="QQP38786.1"/>
    </source>
</evidence>
<dbReference type="Proteomes" id="UP000595437">
    <property type="component" value="Chromosome 13"/>
</dbReference>
<dbReference type="GO" id="GO:0008270">
    <property type="term" value="F:zinc ion binding"/>
    <property type="evidence" value="ECO:0007669"/>
    <property type="project" value="UniProtKB-KW"/>
</dbReference>
<dbReference type="InterPro" id="IPR036236">
    <property type="entry name" value="Znf_C2H2_sf"/>
</dbReference>
<dbReference type="EMBL" id="CP045902">
    <property type="protein sequence ID" value="QQP38786.1"/>
    <property type="molecule type" value="Genomic_DNA"/>
</dbReference>